<dbReference type="InterPro" id="IPR013149">
    <property type="entry name" value="ADH-like_C"/>
</dbReference>
<feature type="domain" description="Enoyl reductase (ER)" evidence="8">
    <location>
        <begin position="30"/>
        <end position="379"/>
    </location>
</feature>
<dbReference type="InterPro" id="IPR013154">
    <property type="entry name" value="ADH-like_N"/>
</dbReference>
<gene>
    <name evidence="9" type="ORF">H9830_01985</name>
</gene>
<dbReference type="Gene3D" id="3.40.50.720">
    <property type="entry name" value="NAD(P)-binding Rossmann-like Domain"/>
    <property type="match status" value="1"/>
</dbReference>
<dbReference type="InterPro" id="IPR020843">
    <property type="entry name" value="ER"/>
</dbReference>
<dbReference type="GO" id="GO:0008270">
    <property type="term" value="F:zinc ion binding"/>
    <property type="evidence" value="ECO:0007669"/>
    <property type="project" value="InterPro"/>
</dbReference>
<accession>A0A9D1YSQ5</accession>
<dbReference type="GO" id="GO:0046294">
    <property type="term" value="P:formaldehyde catabolic process"/>
    <property type="evidence" value="ECO:0007669"/>
    <property type="project" value="TreeGrafter"/>
</dbReference>
<evidence type="ECO:0000256" key="2">
    <source>
        <dbReference type="ARBA" id="ARBA00008072"/>
    </source>
</evidence>
<evidence type="ECO:0000256" key="3">
    <source>
        <dbReference type="ARBA" id="ARBA00022723"/>
    </source>
</evidence>
<dbReference type="InterPro" id="IPR002328">
    <property type="entry name" value="ADH_Zn_CS"/>
</dbReference>
<evidence type="ECO:0000259" key="8">
    <source>
        <dbReference type="SMART" id="SM00829"/>
    </source>
</evidence>
<protein>
    <submittedName>
        <fullName evidence="9">Alcohol dehydrogenase catalytic domain-containing protein</fullName>
    </submittedName>
</protein>
<evidence type="ECO:0000256" key="6">
    <source>
        <dbReference type="ARBA" id="ARBA00023027"/>
    </source>
</evidence>
<reference evidence="9" key="1">
    <citation type="journal article" date="2021" name="PeerJ">
        <title>Extensive microbial diversity within the chicken gut microbiome revealed by metagenomics and culture.</title>
        <authorList>
            <person name="Gilroy R."/>
            <person name="Ravi A."/>
            <person name="Getino M."/>
            <person name="Pursley I."/>
            <person name="Horton D.L."/>
            <person name="Alikhan N.F."/>
            <person name="Baker D."/>
            <person name="Gharbi K."/>
            <person name="Hall N."/>
            <person name="Watson M."/>
            <person name="Adriaenssens E.M."/>
            <person name="Foster-Nyarko E."/>
            <person name="Jarju S."/>
            <person name="Secka A."/>
            <person name="Antonio M."/>
            <person name="Oren A."/>
            <person name="Chaudhuri R.R."/>
            <person name="La Ragione R."/>
            <person name="Hildebrand F."/>
            <person name="Pallen M.J."/>
        </authorList>
    </citation>
    <scope>NUCLEOTIDE SEQUENCE</scope>
    <source>
        <strain evidence="9">ChiGjej1B1-98</strain>
    </source>
</reference>
<dbReference type="SUPFAM" id="SSF51735">
    <property type="entry name" value="NAD(P)-binding Rossmann-fold domains"/>
    <property type="match status" value="1"/>
</dbReference>
<comment type="cofactor">
    <cofactor evidence="1 7">
        <name>Zn(2+)</name>
        <dbReference type="ChEBI" id="CHEBI:29105"/>
    </cofactor>
</comment>
<evidence type="ECO:0000256" key="1">
    <source>
        <dbReference type="ARBA" id="ARBA00001947"/>
    </source>
</evidence>
<dbReference type="Pfam" id="PF00107">
    <property type="entry name" value="ADH_zinc_N"/>
    <property type="match status" value="1"/>
</dbReference>
<dbReference type="PANTHER" id="PTHR43880:SF12">
    <property type="entry name" value="ALCOHOL DEHYDROGENASE CLASS-3"/>
    <property type="match status" value="1"/>
</dbReference>
<dbReference type="FunFam" id="3.40.50.720:FF:000003">
    <property type="entry name" value="S-(hydroxymethyl)glutathione dehydrogenase"/>
    <property type="match status" value="1"/>
</dbReference>
<sequence>MLPTRSPRREGNNVPEPITVQATVFRGDNGNRVAIEPLQLAPPLAGEVRIRVRAAGVCGSDRHVLEGEWQVPLPAVMGHEAAGVVDAVGAGVQDLAVGDHVIVAWNQACQRCAECMSGKPWACMRVKSNDSLLPDGTTRWSAEGERAYPYLAVGALSEAIVVPEFAAIKIDQRVPFDVASLIGCSVGTAFGAVVNNARVLAGESAVVVGAGGVGMSVIAALQLAGAHPIIAVDVNEEKLEQARAAGATDALLGGDNVVERVAALTGGGADVAFEAIGRSQTMAQLPLFVRPGGRAIYVGLPREGDLVQLDGLELAYGGKTIIGSNYGALVPQRDFPRIAGAYLSGALKIDSLITHRIGLDGVNGAFDRMRRGEGTRSVILFDE</sequence>
<dbReference type="GO" id="GO:0005829">
    <property type="term" value="C:cytosol"/>
    <property type="evidence" value="ECO:0007669"/>
    <property type="project" value="TreeGrafter"/>
</dbReference>
<reference evidence="9" key="2">
    <citation type="submission" date="2021-04" db="EMBL/GenBank/DDBJ databases">
        <authorList>
            <person name="Gilroy R."/>
        </authorList>
    </citation>
    <scope>NUCLEOTIDE SEQUENCE</scope>
    <source>
        <strain evidence="9">ChiGjej1B1-98</strain>
    </source>
</reference>
<evidence type="ECO:0000256" key="4">
    <source>
        <dbReference type="ARBA" id="ARBA00022833"/>
    </source>
</evidence>
<keyword evidence="5" id="KW-0560">Oxidoreductase</keyword>
<evidence type="ECO:0000313" key="10">
    <source>
        <dbReference type="Proteomes" id="UP000824005"/>
    </source>
</evidence>
<evidence type="ECO:0000256" key="7">
    <source>
        <dbReference type="RuleBase" id="RU361277"/>
    </source>
</evidence>
<dbReference type="PROSITE" id="PS00059">
    <property type="entry name" value="ADH_ZINC"/>
    <property type="match status" value="1"/>
</dbReference>
<dbReference type="AlphaFoldDB" id="A0A9D1YSQ5"/>
<name>A0A9D1YSQ5_9MICO</name>
<dbReference type="PANTHER" id="PTHR43880">
    <property type="entry name" value="ALCOHOL DEHYDROGENASE"/>
    <property type="match status" value="1"/>
</dbReference>
<proteinExistence type="inferred from homology"/>
<keyword evidence="4 7" id="KW-0862">Zinc</keyword>
<dbReference type="EMBL" id="DXDC01000053">
    <property type="protein sequence ID" value="HIY65032.1"/>
    <property type="molecule type" value="Genomic_DNA"/>
</dbReference>
<evidence type="ECO:0000256" key="5">
    <source>
        <dbReference type="ARBA" id="ARBA00023002"/>
    </source>
</evidence>
<dbReference type="GO" id="GO:0051903">
    <property type="term" value="F:S-(hydroxymethyl)glutathione dehydrogenase [NAD(P)+] activity"/>
    <property type="evidence" value="ECO:0007669"/>
    <property type="project" value="TreeGrafter"/>
</dbReference>
<keyword evidence="3 7" id="KW-0479">Metal-binding</keyword>
<comment type="caution">
    <text evidence="9">The sequence shown here is derived from an EMBL/GenBank/DDBJ whole genome shotgun (WGS) entry which is preliminary data.</text>
</comment>
<dbReference type="SMART" id="SM00829">
    <property type="entry name" value="PKS_ER"/>
    <property type="match status" value="1"/>
</dbReference>
<dbReference type="InterPro" id="IPR011032">
    <property type="entry name" value="GroES-like_sf"/>
</dbReference>
<comment type="similarity">
    <text evidence="2 7">Belongs to the zinc-containing alcohol dehydrogenase family.</text>
</comment>
<dbReference type="InterPro" id="IPR036291">
    <property type="entry name" value="NAD(P)-bd_dom_sf"/>
</dbReference>
<organism evidence="9 10">
    <name type="scientific">Candidatus Agrococcus pullicola</name>
    <dbReference type="NCBI Taxonomy" id="2838429"/>
    <lineage>
        <taxon>Bacteria</taxon>
        <taxon>Bacillati</taxon>
        <taxon>Actinomycetota</taxon>
        <taxon>Actinomycetes</taxon>
        <taxon>Micrococcales</taxon>
        <taxon>Microbacteriaceae</taxon>
        <taxon>Agrococcus</taxon>
    </lineage>
</organism>
<dbReference type="SUPFAM" id="SSF50129">
    <property type="entry name" value="GroES-like"/>
    <property type="match status" value="2"/>
</dbReference>
<dbReference type="Pfam" id="PF08240">
    <property type="entry name" value="ADH_N"/>
    <property type="match status" value="1"/>
</dbReference>
<dbReference type="Gene3D" id="3.90.180.10">
    <property type="entry name" value="Medium-chain alcohol dehydrogenases, catalytic domain"/>
    <property type="match status" value="1"/>
</dbReference>
<dbReference type="Proteomes" id="UP000824005">
    <property type="component" value="Unassembled WGS sequence"/>
</dbReference>
<evidence type="ECO:0000313" key="9">
    <source>
        <dbReference type="EMBL" id="HIY65032.1"/>
    </source>
</evidence>
<keyword evidence="6" id="KW-0520">NAD</keyword>